<proteinExistence type="predicted"/>
<keyword evidence="1" id="KW-1133">Transmembrane helix</keyword>
<keyword evidence="1" id="KW-0472">Membrane</keyword>
<evidence type="ECO:0000313" key="4">
    <source>
        <dbReference type="RefSeq" id="XP_022235559.1"/>
    </source>
</evidence>
<feature type="domain" description="Enoyl reductase (ER)" evidence="2">
    <location>
        <begin position="194"/>
        <end position="460"/>
    </location>
</feature>
<accession>A0ABM1RW04</accession>
<dbReference type="GeneID" id="106475830"/>
<keyword evidence="3" id="KW-1185">Reference proteome</keyword>
<dbReference type="Proteomes" id="UP000694941">
    <property type="component" value="Unplaced"/>
</dbReference>
<feature type="transmembrane region" description="Helical" evidence="1">
    <location>
        <begin position="81"/>
        <end position="107"/>
    </location>
</feature>
<sequence>MFIRKLQFTLLSEVENKLEVTNFFKSYLTEIFLGKSRVASNLQLQLGAQFAHTKAAVVEEYGKPLVIREVKKKKKLKSNEVYSVLCGVVMNYVLCGVVMDSVLGGAVMDIPNIYVLCGVVMDYVLCAVVMDCVMCLPFKPGIRHLAELQPCNINHSLPFKPGIRHLAELQPCNINHSLPFKPGIRHLAELQPCNINHSLPFKPGIRHLAELQPFELFMFTLLTGFEISGEVVDVGSEAEISPGERVIGLNKESFSGFAEDCIVEEKDLWRVPQSMSFEVAAALVDSYSTALLACRRANLKPGQSVIGACGTEDKAALVREKGAFSALNYSDRELTKQVMKHTNDTGVKIIFDAVGGEIFEDCLNCVAHEGSIIVAGFASRQVPKISTNHLLPKSCALIGVSLSHYRSGANQVYRDTVQEVIDMYNDQYIEPHISTTFKLDEVNEAFKFIENRKSTGKVVLNIR</sequence>
<protein>
    <submittedName>
        <fullName evidence="4">Quinone oxidoreductase-like protein 2 homolog</fullName>
    </submittedName>
</protein>
<name>A0ABM1RW04_LIMPO</name>
<dbReference type="SUPFAM" id="SSF51735">
    <property type="entry name" value="NAD(P)-binding Rossmann-fold domains"/>
    <property type="match status" value="1"/>
</dbReference>
<dbReference type="PANTHER" id="PTHR43677:SF4">
    <property type="entry name" value="QUINONE OXIDOREDUCTASE-LIKE PROTEIN 2"/>
    <property type="match status" value="1"/>
</dbReference>
<dbReference type="InterPro" id="IPR051397">
    <property type="entry name" value="Zn-ADH-like_protein"/>
</dbReference>
<dbReference type="InterPro" id="IPR036291">
    <property type="entry name" value="NAD(P)-bd_dom_sf"/>
</dbReference>
<evidence type="ECO:0000259" key="2">
    <source>
        <dbReference type="SMART" id="SM00829"/>
    </source>
</evidence>
<keyword evidence="1" id="KW-0812">Transmembrane</keyword>
<evidence type="ECO:0000256" key="1">
    <source>
        <dbReference type="SAM" id="Phobius"/>
    </source>
</evidence>
<reference evidence="4" key="1">
    <citation type="submission" date="2025-08" db="UniProtKB">
        <authorList>
            <consortium name="RefSeq"/>
        </authorList>
    </citation>
    <scope>IDENTIFICATION</scope>
    <source>
        <tissue evidence="4">Muscle</tissue>
    </source>
</reference>
<dbReference type="InterPro" id="IPR020843">
    <property type="entry name" value="ER"/>
</dbReference>
<dbReference type="RefSeq" id="XP_022235559.1">
    <property type="nucleotide sequence ID" value="XM_022379851.1"/>
</dbReference>
<dbReference type="PANTHER" id="PTHR43677">
    <property type="entry name" value="SHORT-CHAIN DEHYDROGENASE/REDUCTASE"/>
    <property type="match status" value="1"/>
</dbReference>
<organism evidence="3 4">
    <name type="scientific">Limulus polyphemus</name>
    <name type="common">Atlantic horseshoe crab</name>
    <dbReference type="NCBI Taxonomy" id="6850"/>
    <lineage>
        <taxon>Eukaryota</taxon>
        <taxon>Metazoa</taxon>
        <taxon>Ecdysozoa</taxon>
        <taxon>Arthropoda</taxon>
        <taxon>Chelicerata</taxon>
        <taxon>Merostomata</taxon>
        <taxon>Xiphosura</taxon>
        <taxon>Limulidae</taxon>
        <taxon>Limulus</taxon>
    </lineage>
</organism>
<evidence type="ECO:0000313" key="3">
    <source>
        <dbReference type="Proteomes" id="UP000694941"/>
    </source>
</evidence>
<dbReference type="InterPro" id="IPR011032">
    <property type="entry name" value="GroES-like_sf"/>
</dbReference>
<dbReference type="Pfam" id="PF13602">
    <property type="entry name" value="ADH_zinc_N_2"/>
    <property type="match status" value="1"/>
</dbReference>
<dbReference type="SMART" id="SM00829">
    <property type="entry name" value="PKS_ER"/>
    <property type="match status" value="1"/>
</dbReference>
<gene>
    <name evidence="4" type="primary">LOC106475830</name>
</gene>
<dbReference type="SUPFAM" id="SSF50129">
    <property type="entry name" value="GroES-like"/>
    <property type="match status" value="1"/>
</dbReference>
<dbReference type="Gene3D" id="3.90.180.10">
    <property type="entry name" value="Medium-chain alcohol dehydrogenases, catalytic domain"/>
    <property type="match status" value="2"/>
</dbReference>